<dbReference type="SUPFAM" id="SSF53850">
    <property type="entry name" value="Periplasmic binding protein-like II"/>
    <property type="match status" value="1"/>
</dbReference>
<keyword evidence="2" id="KW-0805">Transcription regulation</keyword>
<dbReference type="Gene3D" id="1.10.10.10">
    <property type="entry name" value="Winged helix-like DNA-binding domain superfamily/Winged helix DNA-binding domain"/>
    <property type="match status" value="1"/>
</dbReference>
<dbReference type="Gene3D" id="3.40.190.10">
    <property type="entry name" value="Periplasmic binding protein-like II"/>
    <property type="match status" value="2"/>
</dbReference>
<dbReference type="AlphaFoldDB" id="A0A561UGQ1"/>
<accession>A0A561UGQ1</accession>
<evidence type="ECO:0000256" key="1">
    <source>
        <dbReference type="ARBA" id="ARBA00009437"/>
    </source>
</evidence>
<dbReference type="PROSITE" id="PS50931">
    <property type="entry name" value="HTH_LYSR"/>
    <property type="match status" value="1"/>
</dbReference>
<organism evidence="6 7">
    <name type="scientific">Kitasatospora viridis</name>
    <dbReference type="NCBI Taxonomy" id="281105"/>
    <lineage>
        <taxon>Bacteria</taxon>
        <taxon>Bacillati</taxon>
        <taxon>Actinomycetota</taxon>
        <taxon>Actinomycetes</taxon>
        <taxon>Kitasatosporales</taxon>
        <taxon>Streptomycetaceae</taxon>
        <taxon>Kitasatospora</taxon>
    </lineage>
</organism>
<dbReference type="GO" id="GO:0003700">
    <property type="term" value="F:DNA-binding transcription factor activity"/>
    <property type="evidence" value="ECO:0007669"/>
    <property type="project" value="InterPro"/>
</dbReference>
<evidence type="ECO:0000256" key="4">
    <source>
        <dbReference type="ARBA" id="ARBA00023163"/>
    </source>
</evidence>
<gene>
    <name evidence="6" type="ORF">FHX73_112364</name>
</gene>
<dbReference type="InterPro" id="IPR036390">
    <property type="entry name" value="WH_DNA-bd_sf"/>
</dbReference>
<feature type="domain" description="HTH lysR-type" evidence="5">
    <location>
        <begin position="5"/>
        <end position="60"/>
    </location>
</feature>
<dbReference type="PANTHER" id="PTHR30126:SF39">
    <property type="entry name" value="HTH-TYPE TRANSCRIPTIONAL REGULATOR CYSL"/>
    <property type="match status" value="1"/>
</dbReference>
<dbReference type="GO" id="GO:0000976">
    <property type="term" value="F:transcription cis-regulatory region binding"/>
    <property type="evidence" value="ECO:0007669"/>
    <property type="project" value="TreeGrafter"/>
</dbReference>
<keyword evidence="4" id="KW-0804">Transcription</keyword>
<evidence type="ECO:0000313" key="6">
    <source>
        <dbReference type="EMBL" id="TWF98548.1"/>
    </source>
</evidence>
<evidence type="ECO:0000256" key="3">
    <source>
        <dbReference type="ARBA" id="ARBA00023125"/>
    </source>
</evidence>
<dbReference type="SUPFAM" id="SSF46785">
    <property type="entry name" value="Winged helix' DNA-binding domain"/>
    <property type="match status" value="1"/>
</dbReference>
<sequence length="296" mass="30890">MLIPMDPHLLRTFTAVARTGSFSAAAQELGYTQSAVSQQIAALEADLGMPLLTRRPVGTTEAGTRLLEHAEPLLLRLAAVRTELRRLVAAPSARLAVGLTPLADSGALAAALARLRVEQPLLRVTVETTDAAAALAALATDGLDLALVDGIAAPTDPLRLPEADQPPTAALAVSEEPLVLVLPPGHPLAHRAALRLADLADARWLDAPEAAVPLAALRAAARTDGFHPHLAYRGTDPHALTALVAAGHGLAVLPRRCAAPALAAVPVGEPRLLHRTELRHPRHPAAAVTRLLDLLD</sequence>
<dbReference type="PANTHER" id="PTHR30126">
    <property type="entry name" value="HTH-TYPE TRANSCRIPTIONAL REGULATOR"/>
    <property type="match status" value="1"/>
</dbReference>
<name>A0A561UGQ1_9ACTN</name>
<dbReference type="FunFam" id="1.10.10.10:FF:000001">
    <property type="entry name" value="LysR family transcriptional regulator"/>
    <property type="match status" value="1"/>
</dbReference>
<dbReference type="Pfam" id="PF03466">
    <property type="entry name" value="LysR_substrate"/>
    <property type="match status" value="1"/>
</dbReference>
<comment type="similarity">
    <text evidence="1">Belongs to the LysR transcriptional regulatory family.</text>
</comment>
<dbReference type="Pfam" id="PF00126">
    <property type="entry name" value="HTH_1"/>
    <property type="match status" value="1"/>
</dbReference>
<keyword evidence="7" id="KW-1185">Reference proteome</keyword>
<reference evidence="6 7" key="1">
    <citation type="submission" date="2019-06" db="EMBL/GenBank/DDBJ databases">
        <title>Sequencing the genomes of 1000 actinobacteria strains.</title>
        <authorList>
            <person name="Klenk H.-P."/>
        </authorList>
    </citation>
    <scope>NUCLEOTIDE SEQUENCE [LARGE SCALE GENOMIC DNA]</scope>
    <source>
        <strain evidence="6 7">DSM 44826</strain>
    </source>
</reference>
<dbReference type="InterPro" id="IPR000847">
    <property type="entry name" value="LysR_HTH_N"/>
</dbReference>
<dbReference type="EMBL" id="VIWT01000001">
    <property type="protein sequence ID" value="TWF98548.1"/>
    <property type="molecule type" value="Genomic_DNA"/>
</dbReference>
<evidence type="ECO:0000313" key="7">
    <source>
        <dbReference type="Proteomes" id="UP000317940"/>
    </source>
</evidence>
<evidence type="ECO:0000256" key="2">
    <source>
        <dbReference type="ARBA" id="ARBA00023015"/>
    </source>
</evidence>
<comment type="caution">
    <text evidence="6">The sequence shown here is derived from an EMBL/GenBank/DDBJ whole genome shotgun (WGS) entry which is preliminary data.</text>
</comment>
<dbReference type="PRINTS" id="PR00039">
    <property type="entry name" value="HTHLYSR"/>
</dbReference>
<protein>
    <submittedName>
        <fullName evidence="6">Molybdate transport repressor ModE-like protein</fullName>
    </submittedName>
</protein>
<dbReference type="InterPro" id="IPR005119">
    <property type="entry name" value="LysR_subst-bd"/>
</dbReference>
<dbReference type="InterPro" id="IPR036388">
    <property type="entry name" value="WH-like_DNA-bd_sf"/>
</dbReference>
<keyword evidence="3" id="KW-0238">DNA-binding</keyword>
<dbReference type="CDD" id="cd05466">
    <property type="entry name" value="PBP2_LTTR_substrate"/>
    <property type="match status" value="1"/>
</dbReference>
<evidence type="ECO:0000259" key="5">
    <source>
        <dbReference type="PROSITE" id="PS50931"/>
    </source>
</evidence>
<dbReference type="Proteomes" id="UP000317940">
    <property type="component" value="Unassembled WGS sequence"/>
</dbReference>
<proteinExistence type="inferred from homology"/>